<dbReference type="RefSeq" id="WP_302708210.1">
    <property type="nucleotide sequence ID" value="NZ_JAULSC010000009.1"/>
</dbReference>
<accession>A0ABT8TQN9</accession>
<keyword evidence="1" id="KW-0732">Signal</keyword>
<evidence type="ECO:0000313" key="2">
    <source>
        <dbReference type="EMBL" id="MDO3396275.1"/>
    </source>
</evidence>
<feature type="chain" id="PRO_5045290390" description="DUF5666 domain-containing protein" evidence="1">
    <location>
        <begin position="35"/>
        <end position="145"/>
    </location>
</feature>
<protein>
    <recommendedName>
        <fullName evidence="4">DUF5666 domain-containing protein</fullName>
    </recommendedName>
</protein>
<dbReference type="EMBL" id="JAULSC010000009">
    <property type="protein sequence ID" value="MDO3396275.1"/>
    <property type="molecule type" value="Genomic_DNA"/>
</dbReference>
<feature type="signal peptide" evidence="1">
    <location>
        <begin position="1"/>
        <end position="34"/>
    </location>
</feature>
<evidence type="ECO:0008006" key="4">
    <source>
        <dbReference type="Google" id="ProtNLM"/>
    </source>
</evidence>
<sequence>MSHLERNSSGRPALVTRPVLGLLLAGVLATSALAASPALAKADVVASGPCRGAPDSTWKLKVDQESNGSLTVTAAVFSEDTDEWGWKLKHNDDVSAKGTVTARDADRSFRVVRSMVDFTGPDEIVFRAGNKDSDEICRGDVTFNG</sequence>
<organism evidence="2 3">
    <name type="scientific">Nocardioides cremeus</name>
    <dbReference type="NCBI Taxonomy" id="3058044"/>
    <lineage>
        <taxon>Bacteria</taxon>
        <taxon>Bacillati</taxon>
        <taxon>Actinomycetota</taxon>
        <taxon>Actinomycetes</taxon>
        <taxon>Propionibacteriales</taxon>
        <taxon>Nocardioidaceae</taxon>
        <taxon>Nocardioides</taxon>
    </lineage>
</organism>
<gene>
    <name evidence="2" type="ORF">QWJ41_11135</name>
</gene>
<evidence type="ECO:0000256" key="1">
    <source>
        <dbReference type="SAM" id="SignalP"/>
    </source>
</evidence>
<dbReference type="Proteomes" id="UP001168363">
    <property type="component" value="Unassembled WGS sequence"/>
</dbReference>
<comment type="caution">
    <text evidence="2">The sequence shown here is derived from an EMBL/GenBank/DDBJ whole genome shotgun (WGS) entry which is preliminary data.</text>
</comment>
<proteinExistence type="predicted"/>
<name>A0ABT8TQN9_9ACTN</name>
<reference evidence="2" key="1">
    <citation type="submission" date="2023-06" db="EMBL/GenBank/DDBJ databases">
        <title>Genome sequence of Nocardioides sp. SOB44.</title>
        <authorList>
            <person name="Zhang G."/>
        </authorList>
    </citation>
    <scope>NUCLEOTIDE SEQUENCE</scope>
    <source>
        <strain evidence="2">SOB44</strain>
    </source>
</reference>
<evidence type="ECO:0000313" key="3">
    <source>
        <dbReference type="Proteomes" id="UP001168363"/>
    </source>
</evidence>
<keyword evidence="3" id="KW-1185">Reference proteome</keyword>